<dbReference type="RefSeq" id="WP_109615695.1">
    <property type="nucleotide sequence ID" value="NZ_QGDO01000001.1"/>
</dbReference>
<organism evidence="9 10">
    <name type="scientific">Sediminitomix flava</name>
    <dbReference type="NCBI Taxonomy" id="379075"/>
    <lineage>
        <taxon>Bacteria</taxon>
        <taxon>Pseudomonadati</taxon>
        <taxon>Bacteroidota</taxon>
        <taxon>Cytophagia</taxon>
        <taxon>Cytophagales</taxon>
        <taxon>Flammeovirgaceae</taxon>
        <taxon>Sediminitomix</taxon>
    </lineage>
</organism>
<dbReference type="Pfam" id="PF14310">
    <property type="entry name" value="Fn3-like"/>
    <property type="match status" value="1"/>
</dbReference>
<dbReference type="EC" id="3.2.1.21" evidence="3"/>
<dbReference type="AlphaFoldDB" id="A0A315ZGA6"/>
<reference evidence="9 10" key="1">
    <citation type="submission" date="2018-03" db="EMBL/GenBank/DDBJ databases">
        <title>Genomic Encyclopedia of Archaeal and Bacterial Type Strains, Phase II (KMG-II): from individual species to whole genera.</title>
        <authorList>
            <person name="Goeker M."/>
        </authorList>
    </citation>
    <scope>NUCLEOTIDE SEQUENCE [LARGE SCALE GENOMIC DNA]</scope>
    <source>
        <strain evidence="9 10">DSM 28229</strain>
    </source>
</reference>
<comment type="similarity">
    <text evidence="2">Belongs to the glycosyl hydrolase 3 family.</text>
</comment>
<evidence type="ECO:0000256" key="4">
    <source>
        <dbReference type="ARBA" id="ARBA00022729"/>
    </source>
</evidence>
<evidence type="ECO:0000256" key="5">
    <source>
        <dbReference type="ARBA" id="ARBA00022801"/>
    </source>
</evidence>
<evidence type="ECO:0000256" key="3">
    <source>
        <dbReference type="ARBA" id="ARBA00012744"/>
    </source>
</evidence>
<dbReference type="InterPro" id="IPR002772">
    <property type="entry name" value="Glyco_hydro_3_C"/>
</dbReference>
<dbReference type="Gene3D" id="2.60.40.10">
    <property type="entry name" value="Immunoglobulins"/>
    <property type="match status" value="1"/>
</dbReference>
<dbReference type="Pfam" id="PF00933">
    <property type="entry name" value="Glyco_hydro_3"/>
    <property type="match status" value="1"/>
</dbReference>
<dbReference type="PANTHER" id="PTHR30620:SF16">
    <property type="entry name" value="LYSOSOMAL BETA GLUCOSIDASE"/>
    <property type="match status" value="1"/>
</dbReference>
<evidence type="ECO:0000313" key="10">
    <source>
        <dbReference type="Proteomes" id="UP000245535"/>
    </source>
</evidence>
<keyword evidence="5" id="KW-0378">Hydrolase</keyword>
<dbReference type="InterPro" id="IPR051915">
    <property type="entry name" value="Cellulose_Degrad_GH3"/>
</dbReference>
<dbReference type="EMBL" id="QGDO01000001">
    <property type="protein sequence ID" value="PWJ44183.1"/>
    <property type="molecule type" value="Genomic_DNA"/>
</dbReference>
<feature type="signal peptide" evidence="7">
    <location>
        <begin position="1"/>
        <end position="29"/>
    </location>
</feature>
<sequence>MKKVSTFFRLHVLSCLSVLVIWGCTGTTAQSNNEDKLKIQEIISQMTLEEKAGQMTQVTLEVVSKGKDPFNIIQPLELDEAKLRNIIVEHKVGSILNCGGFAHTPQKWQDLISLMQEVATKETRLGIPILYGIDAIHGANYTDGATLFPQQIGLAATWNRELVEAGAKATAYETRASSIPWTFSPVLGLGKDPRWPRIWETFGEDPYLISEMGVAMINGFEGDNTADKFRVASCLKHYIGYSTPLSGKDRTPAWIPERQLLEYYVPSFEASIKAGAKTIMINSGEVNGVPVHGSYKLLTELLRDKLGFEGVAVTDWADIDYLHTRHRTADSQKEAVRQAIMAGVDMAMVPYNVEFTKHLIELVKEGAIPESRLDISVERILKLKMDLDLFEHPVMSFEDYPDFASTKHQQLALDAALESITLLKNNKDILPITKDKKVLITGPNANSMRSLNGGWSYNWQGSVTNDAIEAENTIKEAIENTLGKANTIFVPTITYNEKDVYSAENKSSFKKAVNAAKSVDYILLCLGENSYTEKPGDLESLVISENQIELAKEMAKTGKPIILILNEGRPRIIREIEEVSEAVLHAYLPGNKGGEAISQVLFGDYNPNGKLPYTYPRFENDIVPYYHKYTEQLPPSDGSVYQKSLFYPQWEFGFGLSYTTFEYTDLKVDKTELTSSETVKVEVTVRNTGKRDGKEVIQLYSSDLYASITPEVKRLRDFKKIEIKAGESQKVSFELPMNKLAFTGRKLNKQLEAGEFILSIGSEKVSINLKDSKTDI</sequence>
<keyword evidence="4 7" id="KW-0732">Signal</keyword>
<keyword evidence="10" id="KW-1185">Reference proteome</keyword>
<dbReference type="SMART" id="SM01217">
    <property type="entry name" value="Fn3_like"/>
    <property type="match status" value="1"/>
</dbReference>
<comment type="catalytic activity">
    <reaction evidence="1">
        <text>Hydrolysis of terminal, non-reducing beta-D-glucosyl residues with release of beta-D-glucose.</text>
        <dbReference type="EC" id="3.2.1.21"/>
    </reaction>
</comment>
<dbReference type="SUPFAM" id="SSF51445">
    <property type="entry name" value="(Trans)glycosidases"/>
    <property type="match status" value="1"/>
</dbReference>
<name>A0A315ZGA6_SEDFL</name>
<evidence type="ECO:0000256" key="1">
    <source>
        <dbReference type="ARBA" id="ARBA00000448"/>
    </source>
</evidence>
<dbReference type="GO" id="GO:0008422">
    <property type="term" value="F:beta-glucosidase activity"/>
    <property type="evidence" value="ECO:0007669"/>
    <property type="project" value="UniProtKB-EC"/>
</dbReference>
<dbReference type="InterPro" id="IPR001764">
    <property type="entry name" value="Glyco_hydro_3_N"/>
</dbReference>
<proteinExistence type="inferred from homology"/>
<evidence type="ECO:0000256" key="6">
    <source>
        <dbReference type="ARBA" id="ARBA00023295"/>
    </source>
</evidence>
<feature type="chain" id="PRO_5016428739" description="beta-glucosidase" evidence="7">
    <location>
        <begin position="30"/>
        <end position="776"/>
    </location>
</feature>
<dbReference type="InterPro" id="IPR036962">
    <property type="entry name" value="Glyco_hydro_3_N_sf"/>
</dbReference>
<dbReference type="Proteomes" id="UP000245535">
    <property type="component" value="Unassembled WGS sequence"/>
</dbReference>
<evidence type="ECO:0000256" key="2">
    <source>
        <dbReference type="ARBA" id="ARBA00005336"/>
    </source>
</evidence>
<dbReference type="GO" id="GO:0009251">
    <property type="term" value="P:glucan catabolic process"/>
    <property type="evidence" value="ECO:0007669"/>
    <property type="project" value="TreeGrafter"/>
</dbReference>
<dbReference type="PRINTS" id="PR00133">
    <property type="entry name" value="GLHYDRLASE3"/>
</dbReference>
<dbReference type="Gene3D" id="3.20.20.300">
    <property type="entry name" value="Glycoside hydrolase, family 3, N-terminal domain"/>
    <property type="match status" value="1"/>
</dbReference>
<evidence type="ECO:0000259" key="8">
    <source>
        <dbReference type="SMART" id="SM01217"/>
    </source>
</evidence>
<accession>A0A315ZGA6</accession>
<dbReference type="InterPro" id="IPR026891">
    <property type="entry name" value="Fn3-like"/>
</dbReference>
<gene>
    <name evidence="9" type="ORF">BC781_101533</name>
</gene>
<evidence type="ECO:0000256" key="7">
    <source>
        <dbReference type="SAM" id="SignalP"/>
    </source>
</evidence>
<dbReference type="InterPro" id="IPR036881">
    <property type="entry name" value="Glyco_hydro_3_C_sf"/>
</dbReference>
<dbReference type="InterPro" id="IPR013783">
    <property type="entry name" value="Ig-like_fold"/>
</dbReference>
<comment type="caution">
    <text evidence="9">The sequence shown here is derived from an EMBL/GenBank/DDBJ whole genome shotgun (WGS) entry which is preliminary data.</text>
</comment>
<evidence type="ECO:0000313" key="9">
    <source>
        <dbReference type="EMBL" id="PWJ44183.1"/>
    </source>
</evidence>
<feature type="domain" description="Fibronectin type III-like" evidence="8">
    <location>
        <begin position="695"/>
        <end position="764"/>
    </location>
</feature>
<dbReference type="FunFam" id="3.20.20.300:FF:000007">
    <property type="entry name" value="Lysosomal beta glucosidase"/>
    <property type="match status" value="1"/>
</dbReference>
<dbReference type="FunFam" id="2.60.40.10:FF:000495">
    <property type="entry name" value="Periplasmic beta-glucosidase"/>
    <property type="match status" value="1"/>
</dbReference>
<dbReference type="PANTHER" id="PTHR30620">
    <property type="entry name" value="PERIPLASMIC BETA-GLUCOSIDASE-RELATED"/>
    <property type="match status" value="1"/>
</dbReference>
<dbReference type="Pfam" id="PF01915">
    <property type="entry name" value="Glyco_hydro_3_C"/>
    <property type="match status" value="1"/>
</dbReference>
<dbReference type="InterPro" id="IPR017853">
    <property type="entry name" value="GH"/>
</dbReference>
<dbReference type="OrthoDB" id="9805821at2"/>
<keyword evidence="6" id="KW-0326">Glycosidase</keyword>
<dbReference type="Gene3D" id="3.40.50.1700">
    <property type="entry name" value="Glycoside hydrolase family 3 C-terminal domain"/>
    <property type="match status" value="1"/>
</dbReference>
<protein>
    <recommendedName>
        <fullName evidence="3">beta-glucosidase</fullName>
        <ecNumber evidence="3">3.2.1.21</ecNumber>
    </recommendedName>
</protein>
<dbReference type="SUPFAM" id="SSF52279">
    <property type="entry name" value="Beta-D-glucan exohydrolase, C-terminal domain"/>
    <property type="match status" value="1"/>
</dbReference>